<accession>A0A1S1P2I3</accession>
<reference evidence="1 2" key="1">
    <citation type="submission" date="2016-10" db="EMBL/GenBank/DDBJ databases">
        <title>Draft genome sequence of Methylobacterium extorquens CP3, a seed endophyte of Crotalaria pumila with plant growth-promoting and metal tolerance properties.</title>
        <authorList>
            <person name="Sanchez-Lopez A.S."/>
            <person name="Van Hamme J.D."/>
            <person name="Thijs S."/>
            <person name="Mcammond B.M."/>
            <person name="Stevens V."/>
            <person name="Gonzalez-Chavez M.D.C."/>
            <person name="Vangronsveld J."/>
        </authorList>
    </citation>
    <scope>NUCLEOTIDE SEQUENCE [LARGE SCALE GENOMIC DNA]</scope>
    <source>
        <strain evidence="1 2">CP3</strain>
    </source>
</reference>
<evidence type="ECO:0000313" key="1">
    <source>
        <dbReference type="EMBL" id="OHV17178.1"/>
    </source>
</evidence>
<name>A0A1S1P2I3_METEX</name>
<dbReference type="Pfam" id="PF13604">
    <property type="entry name" value="AAA_30"/>
    <property type="match status" value="1"/>
</dbReference>
<organism evidence="1 2">
    <name type="scientific">Methylorubrum extorquens</name>
    <name type="common">Methylobacterium dichloromethanicum</name>
    <name type="synonym">Methylobacterium extorquens</name>
    <dbReference type="NCBI Taxonomy" id="408"/>
    <lineage>
        <taxon>Bacteria</taxon>
        <taxon>Pseudomonadati</taxon>
        <taxon>Pseudomonadota</taxon>
        <taxon>Alphaproteobacteria</taxon>
        <taxon>Hyphomicrobiales</taxon>
        <taxon>Methylobacteriaceae</taxon>
        <taxon>Methylorubrum</taxon>
    </lineage>
</organism>
<dbReference type="EMBL" id="MNAO01000055">
    <property type="protein sequence ID" value="OHV17178.1"/>
    <property type="molecule type" value="Genomic_DNA"/>
</dbReference>
<proteinExistence type="predicted"/>
<gene>
    <name evidence="1" type="ORF">BK022_07110</name>
</gene>
<comment type="caution">
    <text evidence="1">The sequence shown here is derived from an EMBL/GenBank/DDBJ whole genome shotgun (WGS) entry which is preliminary data.</text>
</comment>
<sequence>MGSFVFEAGQGLGGGGAGDVVKRVGTANGRFWILAVGDPRQCSSVATGPVIELLWEALGKEAIPEILTTARQREQGERETTGMFRQGRAVEALLRKRRDGTARLVPGSPATVAEVVADFWTERHAEHANDPTYSLSVSAPPNADALMLASAIRGRKRKAGELIGPDHLVQATDNVGRKFGVTLAVGDRVRLFAQLE</sequence>
<dbReference type="AlphaFoldDB" id="A0A1S1P2I3"/>
<dbReference type="Proteomes" id="UP000180215">
    <property type="component" value="Unassembled WGS sequence"/>
</dbReference>
<evidence type="ECO:0000313" key="2">
    <source>
        <dbReference type="Proteomes" id="UP000180215"/>
    </source>
</evidence>
<protein>
    <submittedName>
        <fullName evidence="1">Uncharacterized protein</fullName>
    </submittedName>
</protein>